<reference evidence="1" key="1">
    <citation type="journal article" date="2014" name="Front. Microbiol.">
        <title>High frequency of phylogenetically diverse reductive dehalogenase-homologous genes in deep subseafloor sedimentary metagenomes.</title>
        <authorList>
            <person name="Kawai M."/>
            <person name="Futagami T."/>
            <person name="Toyoda A."/>
            <person name="Takaki Y."/>
            <person name="Nishi S."/>
            <person name="Hori S."/>
            <person name="Arai W."/>
            <person name="Tsubouchi T."/>
            <person name="Morono Y."/>
            <person name="Uchiyama I."/>
            <person name="Ito T."/>
            <person name="Fujiyama A."/>
            <person name="Inagaki F."/>
            <person name="Takami H."/>
        </authorList>
    </citation>
    <scope>NUCLEOTIDE SEQUENCE</scope>
    <source>
        <strain evidence="1">Expedition CK06-06</strain>
    </source>
</reference>
<dbReference type="EMBL" id="BART01008150">
    <property type="protein sequence ID" value="GAG69562.1"/>
    <property type="molecule type" value="Genomic_DNA"/>
</dbReference>
<comment type="caution">
    <text evidence="1">The sequence shown here is derived from an EMBL/GenBank/DDBJ whole genome shotgun (WGS) entry which is preliminary data.</text>
</comment>
<evidence type="ECO:0008006" key="2">
    <source>
        <dbReference type="Google" id="ProtNLM"/>
    </source>
</evidence>
<name>X1AIQ9_9ZZZZ</name>
<evidence type="ECO:0000313" key="1">
    <source>
        <dbReference type="EMBL" id="GAG69562.1"/>
    </source>
</evidence>
<sequence>MAKNEIHLGDIGTVFQTTIYDDTTVVDITGYTGIFLIFKPPTGDIKTQTAALVGLAANGTINYTTAAVTDLDMVGPWEWQAYITFAATQWHSDIGYFDVVENLTNG</sequence>
<dbReference type="AlphaFoldDB" id="X1AIQ9"/>
<gene>
    <name evidence="1" type="ORF">S01H4_18393</name>
</gene>
<proteinExistence type="predicted"/>
<protein>
    <recommendedName>
        <fullName evidence="2">BppU N-terminal domain-containing protein</fullName>
    </recommendedName>
</protein>
<organism evidence="1">
    <name type="scientific">marine sediment metagenome</name>
    <dbReference type="NCBI Taxonomy" id="412755"/>
    <lineage>
        <taxon>unclassified sequences</taxon>
        <taxon>metagenomes</taxon>
        <taxon>ecological metagenomes</taxon>
    </lineage>
</organism>
<accession>X1AIQ9</accession>